<dbReference type="Pfam" id="PF09588">
    <property type="entry name" value="YqaJ"/>
    <property type="match status" value="1"/>
</dbReference>
<dbReference type="GO" id="GO:0004519">
    <property type="term" value="F:endonuclease activity"/>
    <property type="evidence" value="ECO:0007669"/>
    <property type="project" value="UniProtKB-KW"/>
</dbReference>
<keyword evidence="2" id="KW-0378">Hydrolase</keyword>
<protein>
    <submittedName>
        <fullName evidence="2">Putative phage-type endonuclease</fullName>
    </submittedName>
</protein>
<sequence length="248" mass="28073">SLPGSCTACNSFYEKFVMLSPAAAVLLEEGTRLQSATPLWHIARRVRLTASIVKVVPIRPTTSLEKSASSVVCPKFAGNASTRHGQIYEPVARAQFVRDYKLSVNQCGTVICSHMPWLSASPDGINEDCDVLLEIKCPDTDDCLKTPAKYDLKLIGDIVYDLLQNGHNRFYAPVQFQMLCTGKKTCSFYIWSIKSETVLKVKLNEEYITNNMPRMRRFYLTEMLPRIQRLYEQGVLTIEGRYRQLSAM</sequence>
<evidence type="ECO:0000259" key="1">
    <source>
        <dbReference type="Pfam" id="PF09588"/>
    </source>
</evidence>
<accession>A0A147BK65</accession>
<dbReference type="PANTHER" id="PTHR46609:SF8">
    <property type="entry name" value="YQAJ VIRAL RECOMBINASE DOMAIN-CONTAINING PROTEIN"/>
    <property type="match status" value="1"/>
</dbReference>
<dbReference type="SUPFAM" id="SSF52980">
    <property type="entry name" value="Restriction endonuclease-like"/>
    <property type="match status" value="1"/>
</dbReference>
<dbReference type="EMBL" id="GEGO01004234">
    <property type="protein sequence ID" value="JAR91170.1"/>
    <property type="molecule type" value="Transcribed_RNA"/>
</dbReference>
<organism evidence="2">
    <name type="scientific">Ixodes ricinus</name>
    <name type="common">Common tick</name>
    <name type="synonym">Acarus ricinus</name>
    <dbReference type="NCBI Taxonomy" id="34613"/>
    <lineage>
        <taxon>Eukaryota</taxon>
        <taxon>Metazoa</taxon>
        <taxon>Ecdysozoa</taxon>
        <taxon>Arthropoda</taxon>
        <taxon>Chelicerata</taxon>
        <taxon>Arachnida</taxon>
        <taxon>Acari</taxon>
        <taxon>Parasitiformes</taxon>
        <taxon>Ixodida</taxon>
        <taxon>Ixodoidea</taxon>
        <taxon>Ixodidae</taxon>
        <taxon>Ixodinae</taxon>
        <taxon>Ixodes</taxon>
    </lineage>
</organism>
<evidence type="ECO:0000313" key="2">
    <source>
        <dbReference type="EMBL" id="JAR91170.1"/>
    </source>
</evidence>
<dbReference type="CDD" id="cd22343">
    <property type="entry name" value="PDDEXK_lambda_exonuclease-like"/>
    <property type="match status" value="1"/>
</dbReference>
<name>A0A147BK65_IXORI</name>
<dbReference type="InterPro" id="IPR019080">
    <property type="entry name" value="YqaJ_viral_recombinase"/>
</dbReference>
<proteinExistence type="predicted"/>
<dbReference type="PANTHER" id="PTHR46609">
    <property type="entry name" value="EXONUCLEASE, PHAGE-TYPE/RECB, C-TERMINAL DOMAIN-CONTAINING PROTEIN"/>
    <property type="match status" value="1"/>
</dbReference>
<feature type="non-terminal residue" evidence="2">
    <location>
        <position position="1"/>
    </location>
</feature>
<dbReference type="AlphaFoldDB" id="A0A147BK65"/>
<keyword evidence="2" id="KW-0255">Endonuclease</keyword>
<dbReference type="InterPro" id="IPR011335">
    <property type="entry name" value="Restrct_endonuc-II-like"/>
</dbReference>
<keyword evidence="2" id="KW-0540">Nuclease</keyword>
<dbReference type="Gene3D" id="3.90.320.10">
    <property type="match status" value="1"/>
</dbReference>
<dbReference type="GO" id="GO:0006281">
    <property type="term" value="P:DNA repair"/>
    <property type="evidence" value="ECO:0007669"/>
    <property type="project" value="UniProtKB-ARBA"/>
</dbReference>
<dbReference type="InterPro" id="IPR051703">
    <property type="entry name" value="NF-kappa-B_Signaling_Reg"/>
</dbReference>
<dbReference type="InterPro" id="IPR011604">
    <property type="entry name" value="PDDEXK-like_dom_sf"/>
</dbReference>
<feature type="domain" description="YqaJ viral recombinase" evidence="1">
    <location>
        <begin position="40"/>
        <end position="183"/>
    </location>
</feature>
<reference evidence="2" key="1">
    <citation type="journal article" date="2018" name="PLoS Negl. Trop. Dis.">
        <title>Sialome diversity of ticks revealed by RNAseq of single tick salivary glands.</title>
        <authorList>
            <person name="Perner J."/>
            <person name="Kropackova S."/>
            <person name="Kopacek P."/>
            <person name="Ribeiro J.M."/>
        </authorList>
    </citation>
    <scope>NUCLEOTIDE SEQUENCE</scope>
    <source>
        <strain evidence="2">Siblings of single egg batch collected in Ceske Budejovice</strain>
        <tissue evidence="2">Salivary glands</tissue>
    </source>
</reference>